<proteinExistence type="predicted"/>
<name>A0A329MVV7_9BACL</name>
<dbReference type="AlphaFoldDB" id="A0A329MVV7"/>
<dbReference type="OrthoDB" id="2855159at2"/>
<evidence type="ECO:0008006" key="3">
    <source>
        <dbReference type="Google" id="ProtNLM"/>
    </source>
</evidence>
<gene>
    <name evidence="1" type="ORF">DQG23_01990</name>
</gene>
<dbReference type="InterPro" id="IPR011256">
    <property type="entry name" value="Reg_factor_effector_dom_sf"/>
</dbReference>
<dbReference type="EMBL" id="QMFB01000001">
    <property type="protein sequence ID" value="RAV22996.1"/>
    <property type="molecule type" value="Genomic_DNA"/>
</dbReference>
<comment type="caution">
    <text evidence="1">The sequence shown here is derived from an EMBL/GenBank/DDBJ whole genome shotgun (WGS) entry which is preliminary data.</text>
</comment>
<sequence>MLVQDHRKLLRQYYEMKSDSIEVLEIPALQFITMEGKSGLNWMGLPEEDGWPIPKIVNQLKRMTKENLGYPFRLMPPEYIWHEKLDERQWSFTRVMQIPEIVTFDMYEQARAYVCKKYKNIQAVPETKLVQMEQGICVQKLHHGYHKDSYKTFDEIKEYVHNNGFKIRGDRREILVNWCSPNPDRWTTIVRVPIERE</sequence>
<protein>
    <recommendedName>
        <fullName evidence="3">GyrI-like small molecule binding domain-containing protein</fullName>
    </recommendedName>
</protein>
<dbReference type="RefSeq" id="WP_113029105.1">
    <property type="nucleotide sequence ID" value="NZ_QMFB01000001.1"/>
</dbReference>
<evidence type="ECO:0000313" key="1">
    <source>
        <dbReference type="EMBL" id="RAV22996.1"/>
    </source>
</evidence>
<reference evidence="1 2" key="1">
    <citation type="journal article" date="2009" name="Int. J. Syst. Evol. Microbiol.">
        <title>Paenibacillus contaminans sp. nov., isolated from a contaminated laboratory plate.</title>
        <authorList>
            <person name="Chou J.H."/>
            <person name="Lee J.H."/>
            <person name="Lin M.C."/>
            <person name="Chang P.S."/>
            <person name="Arun A.B."/>
            <person name="Young C.C."/>
            <person name="Chen W.M."/>
        </authorList>
    </citation>
    <scope>NUCLEOTIDE SEQUENCE [LARGE SCALE GENOMIC DNA]</scope>
    <source>
        <strain evidence="1 2">CKOBP-6</strain>
    </source>
</reference>
<organism evidence="1 2">
    <name type="scientific">Paenibacillus contaminans</name>
    <dbReference type="NCBI Taxonomy" id="450362"/>
    <lineage>
        <taxon>Bacteria</taxon>
        <taxon>Bacillati</taxon>
        <taxon>Bacillota</taxon>
        <taxon>Bacilli</taxon>
        <taxon>Bacillales</taxon>
        <taxon>Paenibacillaceae</taxon>
        <taxon>Paenibacillus</taxon>
    </lineage>
</organism>
<keyword evidence="2" id="KW-1185">Reference proteome</keyword>
<evidence type="ECO:0000313" key="2">
    <source>
        <dbReference type="Proteomes" id="UP000250369"/>
    </source>
</evidence>
<dbReference type="Proteomes" id="UP000250369">
    <property type="component" value="Unassembled WGS sequence"/>
</dbReference>
<dbReference type="SUPFAM" id="SSF55136">
    <property type="entry name" value="Probable bacterial effector-binding domain"/>
    <property type="match status" value="1"/>
</dbReference>
<dbReference type="Gene3D" id="3.20.80.10">
    <property type="entry name" value="Regulatory factor, effector binding domain"/>
    <property type="match status" value="1"/>
</dbReference>
<accession>A0A329MVV7</accession>